<evidence type="ECO:0000313" key="2">
    <source>
        <dbReference type="Proteomes" id="UP000298061"/>
    </source>
</evidence>
<comment type="caution">
    <text evidence="1">The sequence shown here is derived from an EMBL/GenBank/DDBJ whole genome shotgun (WGS) entry which is preliminary data.</text>
</comment>
<dbReference type="Proteomes" id="UP000298061">
    <property type="component" value="Unassembled WGS sequence"/>
</dbReference>
<name>A0A4Y9ZT80_9AGAM</name>
<evidence type="ECO:0000313" key="1">
    <source>
        <dbReference type="EMBL" id="TFY78106.1"/>
    </source>
</evidence>
<dbReference type="STRING" id="135208.A0A4Y9ZT80"/>
<reference evidence="1 2" key="1">
    <citation type="submission" date="2019-02" db="EMBL/GenBank/DDBJ databases">
        <title>Genome sequencing of the rare red list fungi Hericium alpestre (H. flagellum).</title>
        <authorList>
            <person name="Buettner E."/>
            <person name="Kellner H."/>
        </authorList>
    </citation>
    <scope>NUCLEOTIDE SEQUENCE [LARGE SCALE GENOMIC DNA]</scope>
    <source>
        <strain evidence="1 2">DSM 108284</strain>
    </source>
</reference>
<dbReference type="InterPro" id="IPR041078">
    <property type="entry name" value="Plavaka"/>
</dbReference>
<keyword evidence="2" id="KW-1185">Reference proteome</keyword>
<evidence type="ECO:0008006" key="3">
    <source>
        <dbReference type="Google" id="ProtNLM"/>
    </source>
</evidence>
<dbReference type="Pfam" id="PF18759">
    <property type="entry name" value="Plavaka"/>
    <property type="match status" value="1"/>
</dbReference>
<organism evidence="1 2">
    <name type="scientific">Hericium alpestre</name>
    <dbReference type="NCBI Taxonomy" id="135208"/>
    <lineage>
        <taxon>Eukaryota</taxon>
        <taxon>Fungi</taxon>
        <taxon>Dikarya</taxon>
        <taxon>Basidiomycota</taxon>
        <taxon>Agaricomycotina</taxon>
        <taxon>Agaricomycetes</taxon>
        <taxon>Russulales</taxon>
        <taxon>Hericiaceae</taxon>
        <taxon>Hericium</taxon>
    </lineage>
</organism>
<dbReference type="EMBL" id="SFCI01000747">
    <property type="protein sequence ID" value="TFY78106.1"/>
    <property type="molecule type" value="Genomic_DNA"/>
</dbReference>
<accession>A0A4Y9ZT80</accession>
<proteinExistence type="predicted"/>
<gene>
    <name evidence="1" type="ORF">EWM64_g5904</name>
</gene>
<sequence>MESSQGDVDKLLHILEARETLKHGDATHPIFDDADHLHNTIDAIDAVHARDTLAAVRNMVANPEFDGSFHYKPFEEYPSTGKRRFSDLMSGRWAWKQSDLIAHDPETHGSMVVPIILGADKTTVSVATGNTEFHPVYMSIGNVTNGVRHAHGEAVIPIAFLAIPKVAREHADDNAFRLFRKQLYHASLAHILEPLREGMAKPVVMRCPDGHWRRVIFEIGPFIADYPEQVCLAGIVQGWCPKCLACPENLDDRTAAPRFRDHTDIQVESFDAVTLWDTFGTVADVVPFTRHFPRADIHQLLSPDLLHQLIKGTFKDHLVTWVEEYLHEVHGKAEAERIMDDIDRRCQFADIEIPERIASAPTFPGLRRFPEGCKFKQWTGDDSKALMKVYLPAITGHVPARMVKCIAALLDFCYLARRPSHDTDTLQLMDEALARFHLHRMVFIDEGLRPDGISLPCQHALLHYVSAIRLFGSPNGLCSSITESKHIRAVKKPWRRSSHNKPLGQIIRTNTRLSKLAAIRVQFTKRGMLDSDVITAARIEAGLDEDLANHGPDEGGDVMDADGPCADSTVTLAAVPAYTVDVAALSTSLHKPHVSSMIEQFLYNQLYGDEHHCADDVLPEMWPLFGGNI</sequence>
<protein>
    <recommendedName>
        <fullName evidence="3">CxC2-like cysteine cluster KDZ transposase-associated domain-containing protein</fullName>
    </recommendedName>
</protein>
<dbReference type="AlphaFoldDB" id="A0A4Y9ZT80"/>
<dbReference type="OrthoDB" id="3199698at2759"/>